<evidence type="ECO:0000256" key="6">
    <source>
        <dbReference type="ARBA" id="ARBA00047639"/>
    </source>
</evidence>
<keyword evidence="3" id="KW-0547">Nucleotide-binding</keyword>
<sequence>MYNTNPVRGTRDFLPEEMALRAYMKKTIVEVYQQHGFNEIQTPAIENIDLLLSSEGGENLKLIYKILKRGRKLKLDIENLGEGDLVDLSLRYDLTLPLSRFYAHYASQLPKPFKSMQIGDVYRAERPQKGRYRSLVQCDIDIIGDKDNMAEIELIAATAKALMALTFRNFTIRINDRRLLKKVIGYAGFDDQVIGNVCVIFDKLDKIGIKGVSEELKNKGYDVDVVNRFVTIVTKMDKMALSDFGSMGVDEKVLSSLQDVLWIIKEQSKGQYAIKFDPSLVRGMGYYTGMIYEIACDELGCSIAGGGRYNNMIGRFMKENVPAVGFSIGFERIFEILKDKGYQIPDQQKKVALLYGEENRIEIFEEADRLRAEGMLVSLIPRHKKLGKQCNRLKEQNFNYYGYWSDDAWRINALY</sequence>
<dbReference type="InterPro" id="IPR041715">
    <property type="entry name" value="HisRS-like_core"/>
</dbReference>
<dbReference type="GO" id="GO:0004821">
    <property type="term" value="F:histidine-tRNA ligase activity"/>
    <property type="evidence" value="ECO:0007669"/>
    <property type="project" value="UniProtKB-UniRule"/>
</dbReference>
<keyword evidence="4" id="KW-0067">ATP-binding</keyword>
<feature type="binding site" evidence="8">
    <location>
        <position position="141"/>
    </location>
    <ligand>
        <name>L-histidine</name>
        <dbReference type="ChEBI" id="CHEBI:57595"/>
    </ligand>
</feature>
<dbReference type="PROSITE" id="PS50862">
    <property type="entry name" value="AA_TRNA_LIGASE_II"/>
    <property type="match status" value="1"/>
</dbReference>
<proteinExistence type="inferred from homology"/>
<dbReference type="PANTHER" id="PTHR11476:SF7">
    <property type="entry name" value="HISTIDINE--TRNA LIGASE"/>
    <property type="match status" value="1"/>
</dbReference>
<dbReference type="GO" id="GO:0006427">
    <property type="term" value="P:histidyl-tRNA aminoacylation"/>
    <property type="evidence" value="ECO:0007669"/>
    <property type="project" value="UniProtKB-UniRule"/>
</dbReference>
<dbReference type="Gene3D" id="3.30.930.10">
    <property type="entry name" value="Bira Bifunctional Protein, Domain 2"/>
    <property type="match status" value="1"/>
</dbReference>
<evidence type="ECO:0000256" key="1">
    <source>
        <dbReference type="ARBA" id="ARBA00008226"/>
    </source>
</evidence>
<feature type="binding site" evidence="8">
    <location>
        <position position="137"/>
    </location>
    <ligand>
        <name>L-histidine</name>
        <dbReference type="ChEBI" id="CHEBI:57595"/>
    </ligand>
</feature>
<evidence type="ECO:0000313" key="11">
    <source>
        <dbReference type="Proteomes" id="UP000683246"/>
    </source>
</evidence>
<comment type="similarity">
    <text evidence="1">Belongs to the class-II aminoacyl-tRNA synthetase family.</text>
</comment>
<dbReference type="CDD" id="cd00773">
    <property type="entry name" value="HisRS-like_core"/>
    <property type="match status" value="1"/>
</dbReference>
<dbReference type="KEGG" id="vpy:HZI73_02610"/>
<dbReference type="GO" id="GO:0005524">
    <property type="term" value="F:ATP binding"/>
    <property type="evidence" value="ECO:0007669"/>
    <property type="project" value="UniProtKB-KW"/>
</dbReference>
<accession>A0A8J8MGM8</accession>
<evidence type="ECO:0000256" key="5">
    <source>
        <dbReference type="ARBA" id="ARBA00022917"/>
    </source>
</evidence>
<dbReference type="SUPFAM" id="SSF55681">
    <property type="entry name" value="Class II aaRS and biotin synthetases"/>
    <property type="match status" value="1"/>
</dbReference>
<protein>
    <recommendedName>
        <fullName evidence="2 7">Histidine--tRNA ligase</fullName>
        <ecNumber evidence="2 7">6.1.1.21</ecNumber>
    </recommendedName>
</protein>
<dbReference type="EC" id="6.1.1.21" evidence="2 7"/>
<dbReference type="InterPro" id="IPR004516">
    <property type="entry name" value="HisRS/HisZ"/>
</dbReference>
<reference evidence="10" key="1">
    <citation type="submission" date="2020-07" db="EMBL/GenBank/DDBJ databases">
        <title>Vallitalea pronyensis genome.</title>
        <authorList>
            <person name="Postec A."/>
        </authorList>
    </citation>
    <scope>NUCLEOTIDE SEQUENCE</scope>
    <source>
        <strain evidence="10">FatNI3</strain>
    </source>
</reference>
<feature type="binding site" evidence="8">
    <location>
        <begin position="93"/>
        <end position="95"/>
    </location>
    <ligand>
        <name>L-histidine</name>
        <dbReference type="ChEBI" id="CHEBI:57595"/>
    </ligand>
</feature>
<evidence type="ECO:0000259" key="9">
    <source>
        <dbReference type="PROSITE" id="PS50862"/>
    </source>
</evidence>
<dbReference type="RefSeq" id="WP_212696705.1">
    <property type="nucleotide sequence ID" value="NZ_CP058649.1"/>
</dbReference>
<dbReference type="Proteomes" id="UP000683246">
    <property type="component" value="Chromosome"/>
</dbReference>
<organism evidence="10 11">
    <name type="scientific">Vallitalea pronyensis</name>
    <dbReference type="NCBI Taxonomy" id="1348613"/>
    <lineage>
        <taxon>Bacteria</taxon>
        <taxon>Bacillati</taxon>
        <taxon>Bacillota</taxon>
        <taxon>Clostridia</taxon>
        <taxon>Lachnospirales</taxon>
        <taxon>Vallitaleaceae</taxon>
        <taxon>Vallitalea</taxon>
    </lineage>
</organism>
<dbReference type="InterPro" id="IPR015807">
    <property type="entry name" value="His-tRNA-ligase"/>
</dbReference>
<dbReference type="PANTHER" id="PTHR11476">
    <property type="entry name" value="HISTIDYL-TRNA SYNTHETASE"/>
    <property type="match status" value="1"/>
</dbReference>
<gene>
    <name evidence="10" type="primary">hisS</name>
    <name evidence="10" type="ORF">HZI73_02610</name>
</gene>
<feature type="binding site" evidence="8">
    <location>
        <position position="282"/>
    </location>
    <ligand>
        <name>L-histidine</name>
        <dbReference type="ChEBI" id="CHEBI:57595"/>
    </ligand>
</feature>
<feature type="binding site" evidence="8">
    <location>
        <position position="123"/>
    </location>
    <ligand>
        <name>L-histidine</name>
        <dbReference type="ChEBI" id="CHEBI:57595"/>
    </ligand>
</feature>
<dbReference type="GO" id="GO:0016740">
    <property type="term" value="F:transferase activity"/>
    <property type="evidence" value="ECO:0007669"/>
    <property type="project" value="UniProtKB-ARBA"/>
</dbReference>
<dbReference type="InterPro" id="IPR045864">
    <property type="entry name" value="aa-tRNA-synth_II/BPL/LPL"/>
</dbReference>
<evidence type="ECO:0000256" key="4">
    <source>
        <dbReference type="ARBA" id="ARBA00022840"/>
    </source>
</evidence>
<feature type="binding site" evidence="8">
    <location>
        <begin position="286"/>
        <end position="287"/>
    </location>
    <ligand>
        <name>L-histidine</name>
        <dbReference type="ChEBI" id="CHEBI:57595"/>
    </ligand>
</feature>
<evidence type="ECO:0000256" key="7">
    <source>
        <dbReference type="NCBIfam" id="TIGR00442"/>
    </source>
</evidence>
<dbReference type="NCBIfam" id="TIGR00442">
    <property type="entry name" value="hisS"/>
    <property type="match status" value="1"/>
</dbReference>
<evidence type="ECO:0000313" key="10">
    <source>
        <dbReference type="EMBL" id="QUI21240.1"/>
    </source>
</evidence>
<evidence type="ECO:0000256" key="2">
    <source>
        <dbReference type="ARBA" id="ARBA00012815"/>
    </source>
</evidence>
<comment type="catalytic activity">
    <reaction evidence="6">
        <text>tRNA(His) + L-histidine + ATP = L-histidyl-tRNA(His) + AMP + diphosphate + H(+)</text>
        <dbReference type="Rhea" id="RHEA:17313"/>
        <dbReference type="Rhea" id="RHEA-COMP:9665"/>
        <dbReference type="Rhea" id="RHEA-COMP:9689"/>
        <dbReference type="ChEBI" id="CHEBI:15378"/>
        <dbReference type="ChEBI" id="CHEBI:30616"/>
        <dbReference type="ChEBI" id="CHEBI:33019"/>
        <dbReference type="ChEBI" id="CHEBI:57595"/>
        <dbReference type="ChEBI" id="CHEBI:78442"/>
        <dbReference type="ChEBI" id="CHEBI:78527"/>
        <dbReference type="ChEBI" id="CHEBI:456215"/>
        <dbReference type="EC" id="6.1.1.21"/>
    </reaction>
</comment>
<keyword evidence="5" id="KW-0648">Protein biosynthesis</keyword>
<dbReference type="GO" id="GO:0005737">
    <property type="term" value="C:cytoplasm"/>
    <property type="evidence" value="ECO:0007669"/>
    <property type="project" value="UniProtKB-UniRule"/>
</dbReference>
<evidence type="ECO:0000256" key="8">
    <source>
        <dbReference type="PIRSR" id="PIRSR001549-1"/>
    </source>
</evidence>
<dbReference type="EMBL" id="CP058649">
    <property type="protein sequence ID" value="QUI21240.1"/>
    <property type="molecule type" value="Genomic_DNA"/>
</dbReference>
<dbReference type="Pfam" id="PF13393">
    <property type="entry name" value="tRNA-synt_His"/>
    <property type="match status" value="1"/>
</dbReference>
<dbReference type="PIRSF" id="PIRSF001549">
    <property type="entry name" value="His-tRNA_synth"/>
    <property type="match status" value="1"/>
</dbReference>
<dbReference type="InterPro" id="IPR006195">
    <property type="entry name" value="aa-tRNA-synth_II"/>
</dbReference>
<keyword evidence="10" id="KW-0436">Ligase</keyword>
<feature type="domain" description="Aminoacyl-transfer RNA synthetases class-II family profile" evidence="9">
    <location>
        <begin position="1"/>
        <end position="345"/>
    </location>
</feature>
<evidence type="ECO:0000256" key="3">
    <source>
        <dbReference type="ARBA" id="ARBA00022741"/>
    </source>
</evidence>
<keyword evidence="11" id="KW-1185">Reference proteome</keyword>
<dbReference type="AlphaFoldDB" id="A0A8J8MGM8"/>
<name>A0A8J8MGM8_9FIRM</name>
<dbReference type="GO" id="GO:0140096">
    <property type="term" value="F:catalytic activity, acting on a protein"/>
    <property type="evidence" value="ECO:0007669"/>
    <property type="project" value="UniProtKB-ARBA"/>
</dbReference>